<comment type="caution">
    <text evidence="9">The sequence shown here is derived from an EMBL/GenBank/DDBJ whole genome shotgun (WGS) entry which is preliminary data.</text>
</comment>
<accession>A0ABN2VG32</accession>
<keyword evidence="5 7" id="KW-1133">Transmembrane helix</keyword>
<dbReference type="Pfam" id="PF19300">
    <property type="entry name" value="BPD_transp_1_N"/>
    <property type="match status" value="1"/>
</dbReference>
<dbReference type="Proteomes" id="UP001500751">
    <property type="component" value="Unassembled WGS sequence"/>
</dbReference>
<comment type="similarity">
    <text evidence="7">Belongs to the binding-protein-dependent transport system permease family.</text>
</comment>
<protein>
    <submittedName>
        <fullName evidence="9">ABC transporter permease</fullName>
    </submittedName>
</protein>
<evidence type="ECO:0000313" key="10">
    <source>
        <dbReference type="Proteomes" id="UP001500751"/>
    </source>
</evidence>
<dbReference type="PANTHER" id="PTHR30465">
    <property type="entry name" value="INNER MEMBRANE ABC TRANSPORTER"/>
    <property type="match status" value="1"/>
</dbReference>
<dbReference type="InterPro" id="IPR000515">
    <property type="entry name" value="MetI-like"/>
</dbReference>
<keyword evidence="10" id="KW-1185">Reference proteome</keyword>
<feature type="transmembrane region" description="Helical" evidence="7">
    <location>
        <begin position="303"/>
        <end position="329"/>
    </location>
</feature>
<feature type="transmembrane region" description="Helical" evidence="7">
    <location>
        <begin position="156"/>
        <end position="179"/>
    </location>
</feature>
<name>A0ABN2VG32_9ACTN</name>
<dbReference type="PROSITE" id="PS50928">
    <property type="entry name" value="ABC_TM1"/>
    <property type="match status" value="1"/>
</dbReference>
<dbReference type="CDD" id="cd06261">
    <property type="entry name" value="TM_PBP2"/>
    <property type="match status" value="1"/>
</dbReference>
<feature type="transmembrane region" description="Helical" evidence="7">
    <location>
        <begin position="9"/>
        <end position="30"/>
    </location>
</feature>
<comment type="subcellular location">
    <subcellularLocation>
        <location evidence="1 7">Cell membrane</location>
        <topology evidence="1 7">Multi-pass membrane protein</topology>
    </subcellularLocation>
</comment>
<dbReference type="InterPro" id="IPR045621">
    <property type="entry name" value="BPD_transp_1_N"/>
</dbReference>
<evidence type="ECO:0000256" key="4">
    <source>
        <dbReference type="ARBA" id="ARBA00022692"/>
    </source>
</evidence>
<keyword evidence="2 7" id="KW-0813">Transport</keyword>
<evidence type="ECO:0000256" key="7">
    <source>
        <dbReference type="RuleBase" id="RU363032"/>
    </source>
</evidence>
<evidence type="ECO:0000256" key="3">
    <source>
        <dbReference type="ARBA" id="ARBA00022475"/>
    </source>
</evidence>
<reference evidence="9 10" key="1">
    <citation type="journal article" date="2019" name="Int. J. Syst. Evol. Microbiol.">
        <title>The Global Catalogue of Microorganisms (GCM) 10K type strain sequencing project: providing services to taxonomists for standard genome sequencing and annotation.</title>
        <authorList>
            <consortium name="The Broad Institute Genomics Platform"/>
            <consortium name="The Broad Institute Genome Sequencing Center for Infectious Disease"/>
            <person name="Wu L."/>
            <person name="Ma J."/>
        </authorList>
    </citation>
    <scope>NUCLEOTIDE SEQUENCE [LARGE SCALE GENOMIC DNA]</scope>
    <source>
        <strain evidence="9 10">JCM 16014</strain>
    </source>
</reference>
<sequence>MISYIIRRLFAAVVLLFVISLITFFIFYVFPRLGGQTTESLASQFVGKTQDPNAIQGVIHRFGFDQSVWVQYGRYLKGIFFGYDYDNGTGLVHCPAPCLGYSFRTNTLVSTSIGQWLPVTLSLSLGAAVLWLIFGVAVGVASALKRGTWVDRAGMVTALIGVSLPVYFVGPLLALVFVVNWHIFPDPDYVKLFDDPVGWATHLILPWIAVAFGLAALYARLTRVGMLDTLNEDFIRTARAKGLPERTVIFKHALRAALTPIVTIFGMDLGFALGGVVLAEQVFNLPGIGREAVGAVGQSDLPVIIGVTIVASGFIVLANLVVDLLYGVVDPRVRLS</sequence>
<dbReference type="PANTHER" id="PTHR30465:SF0">
    <property type="entry name" value="OLIGOPEPTIDE TRANSPORT SYSTEM PERMEASE PROTEIN APPB"/>
    <property type="match status" value="1"/>
</dbReference>
<feature type="transmembrane region" description="Helical" evidence="7">
    <location>
        <begin position="256"/>
        <end position="283"/>
    </location>
</feature>
<evidence type="ECO:0000259" key="8">
    <source>
        <dbReference type="PROSITE" id="PS50928"/>
    </source>
</evidence>
<feature type="transmembrane region" description="Helical" evidence="7">
    <location>
        <begin position="199"/>
        <end position="219"/>
    </location>
</feature>
<proteinExistence type="inferred from homology"/>
<evidence type="ECO:0000256" key="2">
    <source>
        <dbReference type="ARBA" id="ARBA00022448"/>
    </source>
</evidence>
<keyword evidence="3" id="KW-1003">Cell membrane</keyword>
<dbReference type="Gene3D" id="1.10.3720.10">
    <property type="entry name" value="MetI-like"/>
    <property type="match status" value="1"/>
</dbReference>
<evidence type="ECO:0000256" key="1">
    <source>
        <dbReference type="ARBA" id="ARBA00004651"/>
    </source>
</evidence>
<gene>
    <name evidence="9" type="ORF">GCM10009839_85340</name>
</gene>
<dbReference type="RefSeq" id="WP_344671459.1">
    <property type="nucleotide sequence ID" value="NZ_BAAAQN010000082.1"/>
</dbReference>
<evidence type="ECO:0000256" key="6">
    <source>
        <dbReference type="ARBA" id="ARBA00023136"/>
    </source>
</evidence>
<keyword evidence="6 7" id="KW-0472">Membrane</keyword>
<dbReference type="Pfam" id="PF00528">
    <property type="entry name" value="BPD_transp_1"/>
    <property type="match status" value="1"/>
</dbReference>
<dbReference type="SUPFAM" id="SSF161098">
    <property type="entry name" value="MetI-like"/>
    <property type="match status" value="1"/>
</dbReference>
<keyword evidence="4 7" id="KW-0812">Transmembrane</keyword>
<organism evidence="9 10">
    <name type="scientific">Catenulispora yoronensis</name>
    <dbReference type="NCBI Taxonomy" id="450799"/>
    <lineage>
        <taxon>Bacteria</taxon>
        <taxon>Bacillati</taxon>
        <taxon>Actinomycetota</taxon>
        <taxon>Actinomycetes</taxon>
        <taxon>Catenulisporales</taxon>
        <taxon>Catenulisporaceae</taxon>
        <taxon>Catenulispora</taxon>
    </lineage>
</organism>
<dbReference type="InterPro" id="IPR035906">
    <property type="entry name" value="MetI-like_sf"/>
</dbReference>
<evidence type="ECO:0000313" key="9">
    <source>
        <dbReference type="EMBL" id="GAA2061280.1"/>
    </source>
</evidence>
<dbReference type="EMBL" id="BAAAQN010000082">
    <property type="protein sequence ID" value="GAA2061280.1"/>
    <property type="molecule type" value="Genomic_DNA"/>
</dbReference>
<feature type="domain" description="ABC transmembrane type-1" evidence="8">
    <location>
        <begin position="117"/>
        <end position="326"/>
    </location>
</feature>
<feature type="transmembrane region" description="Helical" evidence="7">
    <location>
        <begin position="121"/>
        <end position="144"/>
    </location>
</feature>
<evidence type="ECO:0000256" key="5">
    <source>
        <dbReference type="ARBA" id="ARBA00022989"/>
    </source>
</evidence>